<evidence type="ECO:0000256" key="2">
    <source>
        <dbReference type="ARBA" id="ARBA00022840"/>
    </source>
</evidence>
<feature type="domain" description="PIPK" evidence="4">
    <location>
        <begin position="19"/>
        <end position="351"/>
    </location>
</feature>
<dbReference type="OMA" id="GMATESN"/>
<dbReference type="InterPro" id="IPR044769">
    <property type="entry name" value="PIKfyve_PIPKc"/>
</dbReference>
<keyword evidence="3" id="KW-0418">Kinase</keyword>
<protein>
    <recommendedName>
        <fullName evidence="4">PIPK domain-containing protein</fullName>
    </recommendedName>
</protein>
<name>F0YGM7_AURAN</name>
<dbReference type="AlphaFoldDB" id="F0YGM7"/>
<sequence>MNLHPVTESSKFIQITTADSHQLRRAVKLTQPASLESCEIHEQKCPQSDIPTGSLERQLLSQQKTHVKHRFADVDRNGNTLCKFVCQAYWATQFAAVRQAYLGLNEDEEIGYLRSLSMARPWNAQGGKSGATFFKTADGRFVVKQITRTELQMFLEYAPAYFEYLSKSFFHKYDTLLVKVLGVYQIGSHNRVNGRRIMEQVVVMENLFHDRIISRAFDLKGSTRSRYARQAETLSCKAHPVLLDENFMEFTNGRPLPLRDQAKAYFNSAVLNDTLFLSLINVVDYSILVGMDEENHELVVGIIDYMRQYDIIKKMERMGKSVGMIAGQAEPTVIQPPNYRNRFQAAMERYFMMVPDKWTSFRMQQVG</sequence>
<evidence type="ECO:0000259" key="4">
    <source>
        <dbReference type="PROSITE" id="PS51455"/>
    </source>
</evidence>
<dbReference type="Gene3D" id="3.30.810.10">
    <property type="entry name" value="2-Layer Sandwich"/>
    <property type="match status" value="1"/>
</dbReference>
<dbReference type="PROSITE" id="PS51455">
    <property type="entry name" value="PIPK"/>
    <property type="match status" value="1"/>
</dbReference>
<accession>F0YGM7</accession>
<dbReference type="OrthoDB" id="158357at2759"/>
<dbReference type="GO" id="GO:0005524">
    <property type="term" value="F:ATP binding"/>
    <property type="evidence" value="ECO:0007669"/>
    <property type="project" value="UniProtKB-UniRule"/>
</dbReference>
<evidence type="ECO:0000313" key="6">
    <source>
        <dbReference type="Proteomes" id="UP000002729"/>
    </source>
</evidence>
<dbReference type="InParanoid" id="F0YGM7"/>
<dbReference type="EMBL" id="GL833139">
    <property type="protein sequence ID" value="EGB05698.1"/>
    <property type="molecule type" value="Genomic_DNA"/>
</dbReference>
<dbReference type="FunFam" id="3.30.810.10:FF:000001">
    <property type="entry name" value="1-phosphatidylinositol 3-phosphate 5-kinase FAB1"/>
    <property type="match status" value="1"/>
</dbReference>
<keyword evidence="2 3" id="KW-0067">ATP-binding</keyword>
<dbReference type="InterPro" id="IPR027484">
    <property type="entry name" value="PInositol-4-P-5-kinase_N"/>
</dbReference>
<reference evidence="5 6" key="1">
    <citation type="journal article" date="2011" name="Proc. Natl. Acad. Sci. U.S.A.">
        <title>Niche of harmful alga Aureococcus anophagefferens revealed through ecogenomics.</title>
        <authorList>
            <person name="Gobler C.J."/>
            <person name="Berry D.L."/>
            <person name="Dyhrman S.T."/>
            <person name="Wilhelm S.W."/>
            <person name="Salamov A."/>
            <person name="Lobanov A.V."/>
            <person name="Zhang Y."/>
            <person name="Collier J.L."/>
            <person name="Wurch L.L."/>
            <person name="Kustka A.B."/>
            <person name="Dill B.D."/>
            <person name="Shah M."/>
            <person name="VerBerkmoes N.C."/>
            <person name="Kuo A."/>
            <person name="Terry A."/>
            <person name="Pangilinan J."/>
            <person name="Lindquist E.A."/>
            <person name="Lucas S."/>
            <person name="Paulsen I.T."/>
            <person name="Hattenrath-Lehmann T.K."/>
            <person name="Talmage S.C."/>
            <person name="Walker E.A."/>
            <person name="Koch F."/>
            <person name="Burson A.M."/>
            <person name="Marcoval M.A."/>
            <person name="Tang Y.Z."/>
            <person name="Lecleir G.R."/>
            <person name="Coyne K.J."/>
            <person name="Berg G.M."/>
            <person name="Bertrand E.M."/>
            <person name="Saito M.A."/>
            <person name="Gladyshev V.N."/>
            <person name="Grigoriev I.V."/>
        </authorList>
    </citation>
    <scope>NUCLEOTIDE SEQUENCE [LARGE SCALE GENOMIC DNA]</scope>
    <source>
        <strain evidence="6">CCMP 1984</strain>
    </source>
</reference>
<dbReference type="KEGG" id="aaf:AURANDRAFT_54488"/>
<dbReference type="InterPro" id="IPR027483">
    <property type="entry name" value="PInositol-4-P-4/5-kinase_C_sf"/>
</dbReference>
<dbReference type="Proteomes" id="UP000002729">
    <property type="component" value="Unassembled WGS sequence"/>
</dbReference>
<dbReference type="InterPro" id="IPR002498">
    <property type="entry name" value="PInositol-4-P-4/5-kinase_core"/>
</dbReference>
<dbReference type="GO" id="GO:0046488">
    <property type="term" value="P:phosphatidylinositol metabolic process"/>
    <property type="evidence" value="ECO:0007669"/>
    <property type="project" value="UniProtKB-UniRule"/>
</dbReference>
<dbReference type="GO" id="GO:0000285">
    <property type="term" value="F:1-phosphatidylinositol-3-phosphate 5-kinase activity"/>
    <property type="evidence" value="ECO:0007669"/>
    <property type="project" value="InterPro"/>
</dbReference>
<organism evidence="6">
    <name type="scientific">Aureococcus anophagefferens</name>
    <name type="common">Harmful bloom alga</name>
    <dbReference type="NCBI Taxonomy" id="44056"/>
    <lineage>
        <taxon>Eukaryota</taxon>
        <taxon>Sar</taxon>
        <taxon>Stramenopiles</taxon>
        <taxon>Ochrophyta</taxon>
        <taxon>Pelagophyceae</taxon>
        <taxon>Pelagomonadales</taxon>
        <taxon>Pelagomonadaceae</taxon>
        <taxon>Aureococcus</taxon>
    </lineage>
</organism>
<evidence type="ECO:0000313" key="5">
    <source>
        <dbReference type="EMBL" id="EGB05698.1"/>
    </source>
</evidence>
<evidence type="ECO:0000256" key="3">
    <source>
        <dbReference type="PROSITE-ProRule" id="PRU00781"/>
    </source>
</evidence>
<dbReference type="Gene3D" id="3.30.800.10">
    <property type="entry name" value="Phosphatidylinositol Phosphate Kinase II Beta"/>
    <property type="match status" value="1"/>
</dbReference>
<dbReference type="SUPFAM" id="SSF56104">
    <property type="entry name" value="SAICAR synthase-like"/>
    <property type="match status" value="1"/>
</dbReference>
<gene>
    <name evidence="5" type="ORF">AURANDRAFT_54488</name>
</gene>
<dbReference type="GeneID" id="20222395"/>
<dbReference type="RefSeq" id="XP_009039537.1">
    <property type="nucleotide sequence ID" value="XM_009041289.1"/>
</dbReference>
<evidence type="ECO:0000256" key="1">
    <source>
        <dbReference type="ARBA" id="ARBA00022741"/>
    </source>
</evidence>
<keyword evidence="6" id="KW-1185">Reference proteome</keyword>
<dbReference type="PANTHER" id="PTHR45748">
    <property type="entry name" value="1-PHOSPHATIDYLINOSITOL 3-PHOSPHATE 5-KINASE-RELATED"/>
    <property type="match status" value="1"/>
</dbReference>
<dbReference type="SMART" id="SM00330">
    <property type="entry name" value="PIPKc"/>
    <property type="match status" value="1"/>
</dbReference>
<dbReference type="CDD" id="cd17300">
    <property type="entry name" value="PIPKc_PIKfyve"/>
    <property type="match status" value="1"/>
</dbReference>
<proteinExistence type="predicted"/>
<dbReference type="eggNOG" id="KOG0230">
    <property type="taxonomic scope" value="Eukaryota"/>
</dbReference>
<keyword evidence="3" id="KW-0808">Transferase</keyword>
<dbReference type="Pfam" id="PF01504">
    <property type="entry name" value="PIP5K"/>
    <property type="match status" value="1"/>
</dbReference>
<keyword evidence="1 3" id="KW-0547">Nucleotide-binding</keyword>